<organism evidence="2">
    <name type="scientific">marine sediment metagenome</name>
    <dbReference type="NCBI Taxonomy" id="412755"/>
    <lineage>
        <taxon>unclassified sequences</taxon>
        <taxon>metagenomes</taxon>
        <taxon>ecological metagenomes</taxon>
    </lineage>
</organism>
<name>X1SY62_9ZZZZ</name>
<dbReference type="NCBIfam" id="TIGR00290">
    <property type="entry name" value="MJ0570_dom"/>
    <property type="match status" value="1"/>
</dbReference>
<feature type="domain" description="Diphthamide synthase" evidence="1">
    <location>
        <begin position="51"/>
        <end position="270"/>
    </location>
</feature>
<dbReference type="InterPro" id="IPR022427">
    <property type="entry name" value="MJ0570_ATP-bd"/>
</dbReference>
<dbReference type="AlphaFoldDB" id="X1SY62"/>
<dbReference type="GO" id="GO:0017178">
    <property type="term" value="F:diphthine-ammonia ligase activity"/>
    <property type="evidence" value="ECO:0007669"/>
    <property type="project" value="TreeGrafter"/>
</dbReference>
<dbReference type="FunFam" id="3.40.50.620:FF:000145">
    <property type="entry name" value="ATP-binding domain containing protein"/>
    <property type="match status" value="1"/>
</dbReference>
<dbReference type="InterPro" id="IPR014729">
    <property type="entry name" value="Rossmann-like_a/b/a_fold"/>
</dbReference>
<comment type="caution">
    <text evidence="2">The sequence shown here is derived from an EMBL/GenBank/DDBJ whole genome shotgun (WGS) entry which is preliminary data.</text>
</comment>
<evidence type="ECO:0000259" key="1">
    <source>
        <dbReference type="Pfam" id="PF01902"/>
    </source>
</evidence>
<dbReference type="Pfam" id="PF01902">
    <property type="entry name" value="Diphthami_syn_2"/>
    <property type="match status" value="1"/>
</dbReference>
<dbReference type="GO" id="GO:0017183">
    <property type="term" value="P:protein histidyl modification to diphthamide"/>
    <property type="evidence" value="ECO:0007669"/>
    <property type="project" value="TreeGrafter"/>
</dbReference>
<feature type="non-terminal residue" evidence="2">
    <location>
        <position position="1"/>
    </location>
</feature>
<dbReference type="EMBL" id="BARW01007046">
    <property type="protein sequence ID" value="GAI84061.1"/>
    <property type="molecule type" value="Genomic_DNA"/>
</dbReference>
<sequence>EEIGLAKEIAWRKKKAAQYGSKFDRAILRLARRNKLKYKKEYLMQFYPLGALISSGKDSVYAMYKMMKQGYKINCLISIKSKNPDSFMFHTPGIEMVELQSKAFGIPLLEQETKGEKEIELKDLKKAIQNAKKKFGIKGITTGALYSNYQRERIEKIANELKLKVFSPLWHMDQEKEMREILNQGFKFIITKIAAEGLGKSWLGKEITEKDIDKLVELSKKFGFNIAGEGGEFESLMIDGPIFNKKIKIEKLDIKMESNICGELLIKKVKLV</sequence>
<dbReference type="Gene3D" id="3.40.50.620">
    <property type="entry name" value="HUPs"/>
    <property type="match status" value="1"/>
</dbReference>
<dbReference type="PANTHER" id="PTHR12196">
    <property type="entry name" value="DOMAIN OF UNKNOWN FUNCTION 71 DUF71 -CONTAINING PROTEIN"/>
    <property type="match status" value="1"/>
</dbReference>
<gene>
    <name evidence="2" type="ORF">S12H4_14746</name>
</gene>
<reference evidence="2" key="1">
    <citation type="journal article" date="2014" name="Front. Microbiol.">
        <title>High frequency of phylogenetically diverse reductive dehalogenase-homologous genes in deep subseafloor sedimentary metagenomes.</title>
        <authorList>
            <person name="Kawai M."/>
            <person name="Futagami T."/>
            <person name="Toyoda A."/>
            <person name="Takaki Y."/>
            <person name="Nishi S."/>
            <person name="Hori S."/>
            <person name="Arai W."/>
            <person name="Tsubouchi T."/>
            <person name="Morono Y."/>
            <person name="Uchiyama I."/>
            <person name="Ito T."/>
            <person name="Fujiyama A."/>
            <person name="Inagaki F."/>
            <person name="Takami H."/>
        </authorList>
    </citation>
    <scope>NUCLEOTIDE SEQUENCE</scope>
    <source>
        <strain evidence="2">Expedition CK06-06</strain>
    </source>
</reference>
<dbReference type="InterPro" id="IPR002761">
    <property type="entry name" value="Diphthami_syn_dom"/>
</dbReference>
<dbReference type="Gene3D" id="3.90.1490.10">
    <property type="entry name" value="putative n-type atp pyrophosphatase, domain 2"/>
    <property type="match status" value="1"/>
</dbReference>
<dbReference type="SUPFAM" id="SSF52402">
    <property type="entry name" value="Adenine nucleotide alpha hydrolases-like"/>
    <property type="match status" value="1"/>
</dbReference>
<accession>X1SY62</accession>
<proteinExistence type="predicted"/>
<dbReference type="InterPro" id="IPR030662">
    <property type="entry name" value="DPH6/MJ0570"/>
</dbReference>
<dbReference type="PANTHER" id="PTHR12196:SF2">
    <property type="entry name" value="DIPHTHINE--AMMONIA LIGASE"/>
    <property type="match status" value="1"/>
</dbReference>
<dbReference type="NCBIfam" id="TIGR03679">
    <property type="entry name" value="arCOG00187"/>
    <property type="match status" value="1"/>
</dbReference>
<dbReference type="CDD" id="cd01994">
    <property type="entry name" value="AANH_PF0828-like"/>
    <property type="match status" value="1"/>
</dbReference>
<evidence type="ECO:0000313" key="2">
    <source>
        <dbReference type="EMBL" id="GAI84061.1"/>
    </source>
</evidence>
<protein>
    <recommendedName>
        <fullName evidence="1">Diphthamide synthase domain-containing protein</fullName>
    </recommendedName>
</protein>